<feature type="domain" description="COR" evidence="3">
    <location>
        <begin position="110"/>
        <end position="248"/>
    </location>
</feature>
<reference evidence="4 5" key="1">
    <citation type="submission" date="2020-06" db="EMBL/GenBank/DDBJ databases">
        <authorList>
            <person name="Li R."/>
            <person name="Bekaert M."/>
        </authorList>
    </citation>
    <scope>NUCLEOTIDE SEQUENCE [LARGE SCALE GENOMIC DNA]</scope>
    <source>
        <strain evidence="5">wild</strain>
    </source>
</reference>
<keyword evidence="1" id="KW-0677">Repeat</keyword>
<evidence type="ECO:0000313" key="4">
    <source>
        <dbReference type="EMBL" id="CAC5414723.1"/>
    </source>
</evidence>
<gene>
    <name evidence="4" type="ORF">MCOR_47474</name>
</gene>
<keyword evidence="5" id="KW-1185">Reference proteome</keyword>
<dbReference type="AlphaFoldDB" id="A0A6J8E3W9"/>
<dbReference type="Pfam" id="PF16095">
    <property type="entry name" value="COR-A"/>
    <property type="match status" value="1"/>
</dbReference>
<dbReference type="EMBL" id="CACVKT020008353">
    <property type="protein sequence ID" value="CAC5414723.1"/>
    <property type="molecule type" value="Genomic_DNA"/>
</dbReference>
<evidence type="ECO:0000256" key="1">
    <source>
        <dbReference type="ARBA" id="ARBA00022737"/>
    </source>
</evidence>
<dbReference type="InterPro" id="IPR036388">
    <property type="entry name" value="WH-like_DNA-bd_sf"/>
</dbReference>
<dbReference type="OrthoDB" id="10347344at2759"/>
<proteinExistence type="predicted"/>
<name>A0A6J8E3W9_MYTCO</name>
<feature type="compositionally biased region" description="Basic and acidic residues" evidence="2">
    <location>
        <begin position="10"/>
        <end position="25"/>
    </location>
</feature>
<evidence type="ECO:0000256" key="2">
    <source>
        <dbReference type="SAM" id="MobiDB-lite"/>
    </source>
</evidence>
<sequence length="664" mass="78334">MDSIHCYSRLQEDKSKPDDTKRSSSDDLDPPAVIVGSWKDALTTNGAKTEDACRENIFKYTKNMSEDELRHIRQDYFISNTEDDPSVFQQIREDILNLARKMKSWNKDYPLKFIQLEKRLEGKKKELPIISFQEIRHMSTDTSNPLNDEELELFLEFHHEIRALVYFKDLPSYIILDTQWLSDVFRCIVTARKFQTISIKNIKKWEELYSRGKLHSEVLEDIFKKENNFSKHKDHILNVMEKFDIIIRPTISERDGAEEKPCYYVPCMIKKEPEGDIYEMFNVTENTCFKSTWLCYKFKFLPTHLMNHLIASLCRKYKIAEIVTKEHKRQIALFRGSAVFELKTTKLAKLHVMKCPNLIKMQVWQFDKRREGGLYKCIDDFVTEEIVKIISTRFKMSNVNVEKKWECGLTKPEYVTGSNDFSEEQITEYYCETCTCTHAFTDEWQDLQNRMPCLSPNCENYPGLNPNTETISHGQTTSSKVFVRVKARKKDISKVYEESPGAASLTMFTKEEINFTQMGMIVLNIFTDVLYDLLKPDKQNLRQRNDCDITYLYSEHRILNKHIPSNSWGGQWQRIQTINIAIGDDIERIRLTRNELQHSTIFQLDDQRFNELCKISRDLLKRFDRYITPTRLYIDQLNEILAKTISAEEVKSIKNEMLGKYAFR</sequence>
<dbReference type="Proteomes" id="UP000507470">
    <property type="component" value="Unassembled WGS sequence"/>
</dbReference>
<dbReference type="InterPro" id="IPR032171">
    <property type="entry name" value="COR-A"/>
</dbReference>
<feature type="region of interest" description="Disordered" evidence="2">
    <location>
        <begin position="1"/>
        <end position="31"/>
    </location>
</feature>
<dbReference type="Gene3D" id="1.10.10.10">
    <property type="entry name" value="Winged helix-like DNA-binding domain superfamily/Winged helix DNA-binding domain"/>
    <property type="match status" value="1"/>
</dbReference>
<evidence type="ECO:0000313" key="5">
    <source>
        <dbReference type="Proteomes" id="UP000507470"/>
    </source>
</evidence>
<accession>A0A6J8E3W9</accession>
<protein>
    <recommendedName>
        <fullName evidence="3">COR domain-containing protein</fullName>
    </recommendedName>
</protein>
<evidence type="ECO:0000259" key="3">
    <source>
        <dbReference type="Pfam" id="PF16095"/>
    </source>
</evidence>
<organism evidence="4 5">
    <name type="scientific">Mytilus coruscus</name>
    <name type="common">Sea mussel</name>
    <dbReference type="NCBI Taxonomy" id="42192"/>
    <lineage>
        <taxon>Eukaryota</taxon>
        <taxon>Metazoa</taxon>
        <taxon>Spiralia</taxon>
        <taxon>Lophotrochozoa</taxon>
        <taxon>Mollusca</taxon>
        <taxon>Bivalvia</taxon>
        <taxon>Autobranchia</taxon>
        <taxon>Pteriomorphia</taxon>
        <taxon>Mytilida</taxon>
        <taxon>Mytiloidea</taxon>
        <taxon>Mytilidae</taxon>
        <taxon>Mytilinae</taxon>
        <taxon>Mytilus</taxon>
    </lineage>
</organism>